<protein>
    <submittedName>
        <fullName evidence="2">Uncharacterized protein</fullName>
    </submittedName>
</protein>
<evidence type="ECO:0000313" key="3">
    <source>
        <dbReference type="EMBL" id="RXJ92129.1"/>
    </source>
</evidence>
<evidence type="ECO:0000256" key="1">
    <source>
        <dbReference type="SAM" id="Phobius"/>
    </source>
</evidence>
<organism evidence="2 4">
    <name type="scientific">Aliarcobacter trophiarum LMG 25534</name>
    <dbReference type="NCBI Taxonomy" id="1032241"/>
    <lineage>
        <taxon>Bacteria</taxon>
        <taxon>Pseudomonadati</taxon>
        <taxon>Campylobacterota</taxon>
        <taxon>Epsilonproteobacteria</taxon>
        <taxon>Campylobacterales</taxon>
        <taxon>Arcobacteraceae</taxon>
        <taxon>Aliarcobacter</taxon>
    </lineage>
</organism>
<accession>A0AAD0QJC5</accession>
<reference evidence="2 4" key="2">
    <citation type="submission" date="2018-07" db="EMBL/GenBank/DDBJ databases">
        <title>Complete genome of the Arcobacter trophiarum type strain LMG 25534.</title>
        <authorList>
            <person name="Miller W.G."/>
            <person name="Yee E."/>
        </authorList>
    </citation>
    <scope>NUCLEOTIDE SEQUENCE [LARGE SCALE GENOMIC DNA]</scope>
    <source>
        <strain evidence="2 4">LMG 25534</strain>
    </source>
</reference>
<keyword evidence="1" id="KW-0812">Transmembrane</keyword>
<reference evidence="3 5" key="1">
    <citation type="submission" date="2017-10" db="EMBL/GenBank/DDBJ databases">
        <title>Genomics of the genus Arcobacter.</title>
        <authorList>
            <person name="Perez-Cataluna A."/>
            <person name="Figueras M.J."/>
        </authorList>
    </citation>
    <scope>NUCLEOTIDE SEQUENCE [LARGE SCALE GENOMIC DNA]</scope>
    <source>
        <strain evidence="3 5">LMG 25534</strain>
    </source>
</reference>
<proteinExistence type="predicted"/>
<dbReference type="EMBL" id="CP031367">
    <property type="protein sequence ID" value="AXK48809.1"/>
    <property type="molecule type" value="Genomic_DNA"/>
</dbReference>
<feature type="transmembrane region" description="Helical" evidence="1">
    <location>
        <begin position="7"/>
        <end position="26"/>
    </location>
</feature>
<evidence type="ECO:0000313" key="5">
    <source>
        <dbReference type="Proteomes" id="UP000289132"/>
    </source>
</evidence>
<name>A0AAD0QJC5_9BACT</name>
<evidence type="ECO:0000313" key="2">
    <source>
        <dbReference type="EMBL" id="AXK48809.1"/>
    </source>
</evidence>
<dbReference type="AlphaFoldDB" id="A0AAD0QJC5"/>
<dbReference type="Proteomes" id="UP000254504">
    <property type="component" value="Chromosome"/>
</dbReference>
<dbReference type="RefSeq" id="WP_115428319.1">
    <property type="nucleotide sequence ID" value="NZ_CP031367.1"/>
</dbReference>
<evidence type="ECO:0000313" key="4">
    <source>
        <dbReference type="Proteomes" id="UP000254504"/>
    </source>
</evidence>
<gene>
    <name evidence="2" type="ORF">ATR_0943</name>
    <name evidence="3" type="ORF">CRU87_04625</name>
</gene>
<dbReference type="Proteomes" id="UP000289132">
    <property type="component" value="Unassembled WGS sequence"/>
</dbReference>
<sequence>MKRAKNYFSFFGILISTCFEKLQIFYSKLFEYLKNLPNIFRKLLNIELKPIKINLINNN</sequence>
<keyword evidence="5" id="KW-1185">Reference proteome</keyword>
<dbReference type="KEGG" id="atp:ATR_0943"/>
<keyword evidence="1" id="KW-0472">Membrane</keyword>
<keyword evidence="1" id="KW-1133">Transmembrane helix</keyword>
<dbReference type="EMBL" id="PDKD01000005">
    <property type="protein sequence ID" value="RXJ92129.1"/>
    <property type="molecule type" value="Genomic_DNA"/>
</dbReference>